<organism evidence="2 3">
    <name type="scientific">Paralvinella palmiformis</name>
    <dbReference type="NCBI Taxonomy" id="53620"/>
    <lineage>
        <taxon>Eukaryota</taxon>
        <taxon>Metazoa</taxon>
        <taxon>Spiralia</taxon>
        <taxon>Lophotrochozoa</taxon>
        <taxon>Annelida</taxon>
        <taxon>Polychaeta</taxon>
        <taxon>Sedentaria</taxon>
        <taxon>Canalipalpata</taxon>
        <taxon>Terebellida</taxon>
        <taxon>Terebelliformia</taxon>
        <taxon>Alvinellidae</taxon>
        <taxon>Paralvinella</taxon>
    </lineage>
</organism>
<reference evidence="2" key="1">
    <citation type="journal article" date="2023" name="Mol. Biol. Evol.">
        <title>Third-Generation Sequencing Reveals the Adaptive Role of the Epigenome in Three Deep-Sea Polychaetes.</title>
        <authorList>
            <person name="Perez M."/>
            <person name="Aroh O."/>
            <person name="Sun Y."/>
            <person name="Lan Y."/>
            <person name="Juniper S.K."/>
            <person name="Young C.R."/>
            <person name="Angers B."/>
            <person name="Qian P.Y."/>
        </authorList>
    </citation>
    <scope>NUCLEOTIDE SEQUENCE</scope>
    <source>
        <strain evidence="2">P08H-3</strain>
    </source>
</reference>
<proteinExistence type="predicted"/>
<evidence type="ECO:0000313" key="2">
    <source>
        <dbReference type="EMBL" id="KAK2141909.1"/>
    </source>
</evidence>
<accession>A0AAD9MT02</accession>
<keyword evidence="3" id="KW-1185">Reference proteome</keyword>
<sequence>MVPWNPDLFGAAYDINNPILSPLQAPYSAQPPPPQEKQNQGQLQQYTHILEKKLSSMRISRNALIAAVVILSILFIGAVAGALLLAFPNALLTSVDIKVTSTRIDLKYTGDASTSVLVENTMCQQVKAVASNVANIKYCKVTKLEDAGPGVRAFIILKTALD</sequence>
<dbReference type="AlphaFoldDB" id="A0AAD9MT02"/>
<keyword evidence="1" id="KW-1133">Transmembrane helix</keyword>
<dbReference type="Proteomes" id="UP001208570">
    <property type="component" value="Unassembled WGS sequence"/>
</dbReference>
<gene>
    <name evidence="2" type="ORF">LSH36_1020g00050</name>
</gene>
<protein>
    <recommendedName>
        <fullName evidence="4">Transmembrane protein</fullName>
    </recommendedName>
</protein>
<name>A0AAD9MT02_9ANNE</name>
<comment type="caution">
    <text evidence="2">The sequence shown here is derived from an EMBL/GenBank/DDBJ whole genome shotgun (WGS) entry which is preliminary data.</text>
</comment>
<evidence type="ECO:0000313" key="3">
    <source>
        <dbReference type="Proteomes" id="UP001208570"/>
    </source>
</evidence>
<keyword evidence="1" id="KW-0472">Membrane</keyword>
<feature type="transmembrane region" description="Helical" evidence="1">
    <location>
        <begin position="63"/>
        <end position="87"/>
    </location>
</feature>
<evidence type="ECO:0000256" key="1">
    <source>
        <dbReference type="SAM" id="Phobius"/>
    </source>
</evidence>
<evidence type="ECO:0008006" key="4">
    <source>
        <dbReference type="Google" id="ProtNLM"/>
    </source>
</evidence>
<feature type="non-terminal residue" evidence="2">
    <location>
        <position position="1"/>
    </location>
</feature>
<dbReference type="EMBL" id="JAODUP010001020">
    <property type="protein sequence ID" value="KAK2141909.1"/>
    <property type="molecule type" value="Genomic_DNA"/>
</dbReference>
<keyword evidence="1" id="KW-0812">Transmembrane</keyword>